<comment type="caution">
    <text evidence="10">The sequence shown here is derived from an EMBL/GenBank/DDBJ whole genome shotgun (WGS) entry which is preliminary data.</text>
</comment>
<keyword evidence="4" id="KW-0547">Nucleotide-binding</keyword>
<dbReference type="InterPro" id="IPR000795">
    <property type="entry name" value="T_Tr_GTP-bd_dom"/>
</dbReference>
<dbReference type="GO" id="GO:0003723">
    <property type="term" value="F:RNA binding"/>
    <property type="evidence" value="ECO:0007669"/>
    <property type="project" value="InterPro"/>
</dbReference>
<evidence type="ECO:0000256" key="1">
    <source>
        <dbReference type="ARBA" id="ARBA00004496"/>
    </source>
</evidence>
<evidence type="ECO:0000313" key="10">
    <source>
        <dbReference type="EMBL" id="GLK86911.1"/>
    </source>
</evidence>
<dbReference type="InterPro" id="IPR057335">
    <property type="entry name" value="Beta-barrel_SelB"/>
</dbReference>
<evidence type="ECO:0000256" key="5">
    <source>
        <dbReference type="ARBA" id="ARBA00022917"/>
    </source>
</evidence>
<dbReference type="PROSITE" id="PS00301">
    <property type="entry name" value="G_TR_1"/>
    <property type="match status" value="1"/>
</dbReference>
<dbReference type="InterPro" id="IPR009001">
    <property type="entry name" value="Transl_elong_EF1A/Init_IF2_C"/>
</dbReference>
<dbReference type="RefSeq" id="WP_213364315.1">
    <property type="nucleotide sequence ID" value="NZ_BSFM01000023.1"/>
</dbReference>
<dbReference type="EMBL" id="BSFM01000023">
    <property type="protein sequence ID" value="GLK86911.1"/>
    <property type="molecule type" value="Genomic_DNA"/>
</dbReference>
<dbReference type="Proteomes" id="UP001143330">
    <property type="component" value="Unassembled WGS sequence"/>
</dbReference>
<keyword evidence="5" id="KW-0648">Protein biosynthesis</keyword>
<sequence>MIIGTAGHIDHGKTALIGALTGVDTDRLKEEKARGISIDLGFAYLPSEAGILGFIDVPGHERFIHTMLAGASGIDFALLVVAADDGVMLQTREHLAILDLLGVSRGLVALTKADLADDARRAAVSVEIAEVLKGTALDGAPVLAVSAQTGEGIAELRAALVAAAASFSAERQHADFGARFRLSVDRSFALSGAGTVVTGTVVSGVVAVGDRVTVSPTGLPARVRSIHAQNRPAARGVTGDRCALNLAGDSITAQAIARGDVVLDPSLLSPTDRMDASLRVLGSEPKPLGTWFPARLHHGAVEVGARVVPLETEALAPGSYGLVQLVLERPIAAAVRDRFVLRDTSAQRTIGGGRFIDLRAPARKRRTPERLALLAAGGVADPATALARLVELPPYYLDLDAFARDRALAADAPAALAAELKLATLAVGGTTLALSAARWTALGEEIGTALAAYHAANPDLAGIGVEKLRMELGVRLPKPAFLVALARLAAEGMLAVEGGWARLAGHEVRLTRGDELLWEAIAPMLAGPERFRPPRVRDIAGRLGEPEADIRRLFKLLSRLGKVDEVAHDHFFLRPVVSVMVGHARTLASDGEFSAAAFRDRIEHGEHAVGRKVAIQILEFFDRHGVTLRRGDLRRINRHRLDLFGAVDEPPAALLAVQGGGGADVSASAREANGEESYLR</sequence>
<dbReference type="SUPFAM" id="SSF50465">
    <property type="entry name" value="EF-Tu/eEF-1alpha/eIF2-gamma C-terminal domain"/>
    <property type="match status" value="1"/>
</dbReference>
<dbReference type="InterPro" id="IPR009000">
    <property type="entry name" value="Transl_B-barrel_sf"/>
</dbReference>
<dbReference type="Gene3D" id="1.10.10.10">
    <property type="entry name" value="Winged helix-like DNA-binding domain superfamily/Winged helix DNA-binding domain"/>
    <property type="match status" value="3"/>
</dbReference>
<dbReference type="GO" id="GO:0005737">
    <property type="term" value="C:cytoplasm"/>
    <property type="evidence" value="ECO:0007669"/>
    <property type="project" value="UniProtKB-SubCell"/>
</dbReference>
<dbReference type="Pfam" id="PF09107">
    <property type="entry name" value="WHD_3rd_SelB"/>
    <property type="match status" value="1"/>
</dbReference>
<proteinExistence type="predicted"/>
<evidence type="ECO:0000313" key="11">
    <source>
        <dbReference type="Proteomes" id="UP001143330"/>
    </source>
</evidence>
<reference evidence="10" key="1">
    <citation type="journal article" date="2014" name="Int. J. Syst. Evol. Microbiol.">
        <title>Complete genome sequence of Corynebacterium casei LMG S-19264T (=DSM 44701T), isolated from a smear-ripened cheese.</title>
        <authorList>
            <consortium name="US DOE Joint Genome Institute (JGI-PGF)"/>
            <person name="Walter F."/>
            <person name="Albersmeier A."/>
            <person name="Kalinowski J."/>
            <person name="Ruckert C."/>
        </authorList>
    </citation>
    <scope>NUCLEOTIDE SEQUENCE</scope>
    <source>
        <strain evidence="10">VKM B-2789</strain>
    </source>
</reference>
<accession>A0A9W6JZT4</accession>
<dbReference type="GO" id="GO:0005525">
    <property type="term" value="F:GTP binding"/>
    <property type="evidence" value="ECO:0007669"/>
    <property type="project" value="UniProtKB-KW"/>
</dbReference>
<dbReference type="InterPro" id="IPR036390">
    <property type="entry name" value="WH_DNA-bd_sf"/>
</dbReference>
<evidence type="ECO:0000256" key="3">
    <source>
        <dbReference type="ARBA" id="ARBA00022490"/>
    </source>
</evidence>
<dbReference type="SUPFAM" id="SSF52540">
    <property type="entry name" value="P-loop containing nucleoside triphosphate hydrolases"/>
    <property type="match status" value="1"/>
</dbReference>
<evidence type="ECO:0000259" key="9">
    <source>
        <dbReference type="PROSITE" id="PS51722"/>
    </source>
</evidence>
<evidence type="ECO:0000256" key="6">
    <source>
        <dbReference type="ARBA" id="ARBA00023134"/>
    </source>
</evidence>
<dbReference type="InterPro" id="IPR050055">
    <property type="entry name" value="EF-Tu_GTPase"/>
</dbReference>
<dbReference type="GO" id="GO:0003924">
    <property type="term" value="F:GTPase activity"/>
    <property type="evidence" value="ECO:0007669"/>
    <property type="project" value="InterPro"/>
</dbReference>
<dbReference type="InterPro" id="IPR015190">
    <property type="entry name" value="Elong_fac_SelB-wing-hlx_typ-2"/>
</dbReference>
<evidence type="ECO:0000256" key="4">
    <source>
        <dbReference type="ARBA" id="ARBA00022741"/>
    </source>
</evidence>
<dbReference type="CDD" id="cd15491">
    <property type="entry name" value="selB_III"/>
    <property type="match status" value="1"/>
</dbReference>
<dbReference type="PANTHER" id="PTHR43721:SF22">
    <property type="entry name" value="ELONGATION FACTOR TU, MITOCHONDRIAL"/>
    <property type="match status" value="1"/>
</dbReference>
<evidence type="ECO:0000256" key="7">
    <source>
        <dbReference type="ARBA" id="ARBA00025526"/>
    </source>
</evidence>
<dbReference type="InterPro" id="IPR015191">
    <property type="entry name" value="SelB_WHD4"/>
</dbReference>
<dbReference type="Gene3D" id="2.40.30.10">
    <property type="entry name" value="Translation factors"/>
    <property type="match status" value="1"/>
</dbReference>
<dbReference type="InterPro" id="IPR027417">
    <property type="entry name" value="P-loop_NTPase"/>
</dbReference>
<dbReference type="InterPro" id="IPR031157">
    <property type="entry name" value="G_TR_CS"/>
</dbReference>
<name>A0A9W6JZT4_9HYPH</name>
<dbReference type="Pfam" id="PF25461">
    <property type="entry name" value="Beta-barrel_SelB"/>
    <property type="match status" value="1"/>
</dbReference>
<dbReference type="InterPro" id="IPR004161">
    <property type="entry name" value="EFTu-like_2"/>
</dbReference>
<feature type="domain" description="Tr-type G" evidence="9">
    <location>
        <begin position="1"/>
        <end position="170"/>
    </location>
</feature>
<keyword evidence="6" id="KW-0342">GTP-binding</keyword>
<protein>
    <recommendedName>
        <fullName evidence="2">Selenocysteine-specific elongation factor</fullName>
    </recommendedName>
    <alternativeName>
        <fullName evidence="8">SelB translation factor</fullName>
    </alternativeName>
</protein>
<gene>
    <name evidence="10" type="primary">selB</name>
    <name evidence="10" type="ORF">GCM10017653_49810</name>
</gene>
<dbReference type="AlphaFoldDB" id="A0A9W6JZT4"/>
<dbReference type="SUPFAM" id="SSF46785">
    <property type="entry name" value="Winged helix' DNA-binding domain"/>
    <property type="match status" value="3"/>
</dbReference>
<dbReference type="InterPro" id="IPR004535">
    <property type="entry name" value="Transl_elong_SelB"/>
</dbReference>
<dbReference type="PROSITE" id="PS51722">
    <property type="entry name" value="G_TR_2"/>
    <property type="match status" value="1"/>
</dbReference>
<organism evidence="10 11">
    <name type="scientific">Ancylobacter defluvii</name>
    <dbReference type="NCBI Taxonomy" id="1282440"/>
    <lineage>
        <taxon>Bacteria</taxon>
        <taxon>Pseudomonadati</taxon>
        <taxon>Pseudomonadota</taxon>
        <taxon>Alphaproteobacteria</taxon>
        <taxon>Hyphomicrobiales</taxon>
        <taxon>Xanthobacteraceae</taxon>
        <taxon>Ancylobacter</taxon>
    </lineage>
</organism>
<dbReference type="Gene3D" id="3.40.50.300">
    <property type="entry name" value="P-loop containing nucleotide triphosphate hydrolases"/>
    <property type="match status" value="1"/>
</dbReference>
<dbReference type="NCBIfam" id="TIGR00475">
    <property type="entry name" value="selB"/>
    <property type="match status" value="1"/>
</dbReference>
<dbReference type="GO" id="GO:0004020">
    <property type="term" value="F:adenylylsulfate kinase activity"/>
    <property type="evidence" value="ECO:0007669"/>
    <property type="project" value="UniProtKB-EC"/>
</dbReference>
<evidence type="ECO:0000256" key="2">
    <source>
        <dbReference type="ARBA" id="ARBA00015953"/>
    </source>
</evidence>
<dbReference type="GO" id="GO:0001514">
    <property type="term" value="P:selenocysteine incorporation"/>
    <property type="evidence" value="ECO:0007669"/>
    <property type="project" value="InterPro"/>
</dbReference>
<dbReference type="InterPro" id="IPR036388">
    <property type="entry name" value="WH-like_DNA-bd_sf"/>
</dbReference>
<evidence type="ECO:0000256" key="8">
    <source>
        <dbReference type="ARBA" id="ARBA00031615"/>
    </source>
</evidence>
<reference evidence="10" key="2">
    <citation type="submission" date="2023-01" db="EMBL/GenBank/DDBJ databases">
        <authorList>
            <person name="Sun Q."/>
            <person name="Evtushenko L."/>
        </authorList>
    </citation>
    <scope>NUCLEOTIDE SEQUENCE</scope>
    <source>
        <strain evidence="10">VKM B-2789</strain>
    </source>
</reference>
<keyword evidence="3" id="KW-0963">Cytoplasm</keyword>
<dbReference type="Pfam" id="PF00009">
    <property type="entry name" value="GTP_EFTU"/>
    <property type="match status" value="1"/>
</dbReference>
<dbReference type="GO" id="GO:0003746">
    <property type="term" value="F:translation elongation factor activity"/>
    <property type="evidence" value="ECO:0007669"/>
    <property type="project" value="InterPro"/>
</dbReference>
<dbReference type="CDD" id="cd04171">
    <property type="entry name" value="SelB"/>
    <property type="match status" value="1"/>
</dbReference>
<dbReference type="Pfam" id="PF09106">
    <property type="entry name" value="WHD_2nd_SelB"/>
    <property type="match status" value="1"/>
</dbReference>
<comment type="function">
    <text evidence="7">Translation factor necessary for the incorporation of selenocysteine into proteins. It probably replaces EF-Tu for the insertion of selenocysteine directed by the UGA codon. SelB binds GTP and GDP.</text>
</comment>
<dbReference type="PANTHER" id="PTHR43721">
    <property type="entry name" value="ELONGATION FACTOR TU-RELATED"/>
    <property type="match status" value="1"/>
</dbReference>
<comment type="subcellular location">
    <subcellularLocation>
        <location evidence="1">Cytoplasm</location>
    </subcellularLocation>
</comment>
<keyword evidence="11" id="KW-1185">Reference proteome</keyword>
<dbReference type="SUPFAM" id="SSF50447">
    <property type="entry name" value="Translation proteins"/>
    <property type="match status" value="1"/>
</dbReference>
<dbReference type="Pfam" id="PF03144">
    <property type="entry name" value="GTP_EFTU_D2"/>
    <property type="match status" value="1"/>
</dbReference>